<dbReference type="GO" id="GO:0005789">
    <property type="term" value="C:endoplasmic reticulum membrane"/>
    <property type="evidence" value="ECO:0007669"/>
    <property type="project" value="UniProtKB-SubCell"/>
</dbReference>
<dbReference type="Pfam" id="PF01569">
    <property type="entry name" value="PAP2"/>
    <property type="match status" value="1"/>
</dbReference>
<evidence type="ECO:0000256" key="1">
    <source>
        <dbReference type="ARBA" id="ARBA00004141"/>
    </source>
</evidence>
<keyword evidence="5 6" id="KW-0472">Membrane</keyword>
<name>A0A9W7Y1E1_9FUNG</name>
<evidence type="ECO:0000256" key="5">
    <source>
        <dbReference type="ARBA" id="ARBA00023136"/>
    </source>
</evidence>
<comment type="function">
    <text evidence="6">Required for efficient N-glycosylation. Necessary for maintaining optimal levels of dolichol-linked oligosaccharides. Hydrolyzes dolichyl pyrophosphate at a very high rate and dolichyl monophosphate at a much lower rate. Does not act on phosphatidate.</text>
</comment>
<dbReference type="InterPro" id="IPR036938">
    <property type="entry name" value="PAP2/HPO_sf"/>
</dbReference>
<dbReference type="InterPro" id="IPR000326">
    <property type="entry name" value="PAP2/HPO"/>
</dbReference>
<dbReference type="EMBL" id="JANBOJ010000013">
    <property type="protein sequence ID" value="KAJ1725071.1"/>
    <property type="molecule type" value="Genomic_DNA"/>
</dbReference>
<evidence type="ECO:0000256" key="3">
    <source>
        <dbReference type="ARBA" id="ARBA00022801"/>
    </source>
</evidence>
<keyword evidence="3 6" id="KW-0378">Hydrolase</keyword>
<dbReference type="SMART" id="SM00014">
    <property type="entry name" value="acidPPc"/>
    <property type="match status" value="1"/>
</dbReference>
<dbReference type="EC" id="3.6.1.43" evidence="6"/>
<dbReference type="InterPro" id="IPR039667">
    <property type="entry name" value="Dolichyldiphosphatase_PAP2"/>
</dbReference>
<comment type="subcellular location">
    <subcellularLocation>
        <location evidence="6">Endoplasmic reticulum membrane</location>
        <topology evidence="6">Multi-pass membrane protein</topology>
    </subcellularLocation>
    <subcellularLocation>
        <location evidence="1">Membrane</location>
        <topology evidence="1">Multi-pass membrane protein</topology>
    </subcellularLocation>
</comment>
<comment type="similarity">
    <text evidence="6">Belongs to the dolichyldiphosphatase family.</text>
</comment>
<comment type="catalytic activity">
    <reaction evidence="6">
        <text>a di-trans,poly-cis-dolichyl diphosphate + H2O = a di-trans,poly-cis-dolichyl phosphate + phosphate + H(+)</text>
        <dbReference type="Rhea" id="RHEA:14385"/>
        <dbReference type="Rhea" id="RHEA-COMP:19498"/>
        <dbReference type="Rhea" id="RHEA-COMP:19506"/>
        <dbReference type="ChEBI" id="CHEBI:15377"/>
        <dbReference type="ChEBI" id="CHEBI:15378"/>
        <dbReference type="ChEBI" id="CHEBI:43474"/>
        <dbReference type="ChEBI" id="CHEBI:57497"/>
        <dbReference type="ChEBI" id="CHEBI:57683"/>
        <dbReference type="EC" id="3.6.1.43"/>
    </reaction>
</comment>
<keyword evidence="2 6" id="KW-0812">Transmembrane</keyword>
<dbReference type="GO" id="GO:0008610">
    <property type="term" value="P:lipid biosynthetic process"/>
    <property type="evidence" value="ECO:0007669"/>
    <property type="project" value="TreeGrafter"/>
</dbReference>
<evidence type="ECO:0000313" key="8">
    <source>
        <dbReference type="EMBL" id="KAJ1725071.1"/>
    </source>
</evidence>
<keyword evidence="9" id="KW-1185">Reference proteome</keyword>
<dbReference type="CDD" id="cd03382">
    <property type="entry name" value="PAP2_dolichyldiphosphatase"/>
    <property type="match status" value="1"/>
</dbReference>
<feature type="domain" description="Phosphatidic acid phosphatase type 2/haloperoxidase" evidence="7">
    <location>
        <begin position="85"/>
        <end position="197"/>
    </location>
</feature>
<sequence>MGIIFISSLNTQNNIVIVIFSGESMATSGVNIDISIEHGQLKSFGLTHFQYQQGDHIGLVLAFSSLIPIFLIVVETTIVLSRREIIGITFLLGQLLNEAFNLALKLAIRESRPNPHLGDGYGMPSSHSQFMGFFAVYVCMYLQNRVTTDTVQKLAVQIGALALSALTVISRVYLGYHTVLQVFAGTAVGLAAGYAWYQLIELVVYPSGIVSYALDSSVCKWLLIRDSRDIKDIVQAEYELTRAARNKRTE</sequence>
<accession>A0A9W7Y1E1</accession>
<dbReference type="Gene3D" id="1.20.144.10">
    <property type="entry name" value="Phosphatidic acid phosphatase type 2/haloperoxidase"/>
    <property type="match status" value="1"/>
</dbReference>
<evidence type="ECO:0000259" key="7">
    <source>
        <dbReference type="SMART" id="SM00014"/>
    </source>
</evidence>
<evidence type="ECO:0000256" key="2">
    <source>
        <dbReference type="ARBA" id="ARBA00022692"/>
    </source>
</evidence>
<dbReference type="SUPFAM" id="SSF48317">
    <property type="entry name" value="Acid phosphatase/Vanadium-dependent haloperoxidase"/>
    <property type="match status" value="1"/>
</dbReference>
<dbReference type="Proteomes" id="UP001149813">
    <property type="component" value="Unassembled WGS sequence"/>
</dbReference>
<protein>
    <recommendedName>
        <fullName evidence="6">Dolichyldiphosphatase</fullName>
        <ecNumber evidence="6">3.6.1.43</ecNumber>
    </recommendedName>
</protein>
<evidence type="ECO:0000313" key="9">
    <source>
        <dbReference type="Proteomes" id="UP001149813"/>
    </source>
</evidence>
<organism evidence="8 9">
    <name type="scientific">Coemansia erecta</name>
    <dbReference type="NCBI Taxonomy" id="147472"/>
    <lineage>
        <taxon>Eukaryota</taxon>
        <taxon>Fungi</taxon>
        <taxon>Fungi incertae sedis</taxon>
        <taxon>Zoopagomycota</taxon>
        <taxon>Kickxellomycotina</taxon>
        <taxon>Kickxellomycetes</taxon>
        <taxon>Kickxellales</taxon>
        <taxon>Kickxellaceae</taxon>
        <taxon>Coemansia</taxon>
    </lineage>
</organism>
<keyword evidence="4 6" id="KW-1133">Transmembrane helix</keyword>
<reference evidence="8" key="1">
    <citation type="submission" date="2022-07" db="EMBL/GenBank/DDBJ databases">
        <title>Phylogenomic reconstructions and comparative analyses of Kickxellomycotina fungi.</title>
        <authorList>
            <person name="Reynolds N.K."/>
            <person name="Stajich J.E."/>
            <person name="Barry K."/>
            <person name="Grigoriev I.V."/>
            <person name="Crous P."/>
            <person name="Smith M.E."/>
        </authorList>
    </citation>
    <scope>NUCLEOTIDE SEQUENCE</scope>
    <source>
        <strain evidence="8">NBRC 32514</strain>
    </source>
</reference>
<comment type="pathway">
    <text evidence="6">Protein modification; protein glycosylation.</text>
</comment>
<feature type="transmembrane region" description="Helical" evidence="6">
    <location>
        <begin position="56"/>
        <end position="73"/>
    </location>
</feature>
<feature type="transmembrane region" description="Helical" evidence="6">
    <location>
        <begin position="85"/>
        <end position="104"/>
    </location>
</feature>
<dbReference type="AlphaFoldDB" id="A0A9W7Y1E1"/>
<evidence type="ECO:0000256" key="6">
    <source>
        <dbReference type="RuleBase" id="RU367078"/>
    </source>
</evidence>
<dbReference type="OrthoDB" id="302705at2759"/>
<feature type="transmembrane region" description="Helical" evidence="6">
    <location>
        <begin position="179"/>
        <end position="197"/>
    </location>
</feature>
<feature type="transmembrane region" description="Helical" evidence="6">
    <location>
        <begin position="124"/>
        <end position="142"/>
    </location>
</feature>
<dbReference type="GO" id="GO:0006487">
    <property type="term" value="P:protein N-linked glycosylation"/>
    <property type="evidence" value="ECO:0007669"/>
    <property type="project" value="UniProtKB-UniRule"/>
</dbReference>
<proteinExistence type="inferred from homology"/>
<dbReference type="PANTHER" id="PTHR11247:SF1">
    <property type="entry name" value="DOLICHYLDIPHOSPHATASE 1"/>
    <property type="match status" value="1"/>
</dbReference>
<dbReference type="PANTHER" id="PTHR11247">
    <property type="entry name" value="PALMITOYL-PROTEIN THIOESTERASE/DOLICHYLDIPHOSPHATASE 1"/>
    <property type="match status" value="1"/>
</dbReference>
<comment type="caution">
    <text evidence="8">The sequence shown here is derived from an EMBL/GenBank/DDBJ whole genome shotgun (WGS) entry which is preliminary data.</text>
</comment>
<gene>
    <name evidence="8" type="ORF">LPJ53_000722</name>
</gene>
<evidence type="ECO:0000256" key="4">
    <source>
        <dbReference type="ARBA" id="ARBA00022989"/>
    </source>
</evidence>
<keyword evidence="6" id="KW-0256">Endoplasmic reticulum</keyword>
<dbReference type="GO" id="GO:0047874">
    <property type="term" value="F:dolichyldiphosphatase activity"/>
    <property type="evidence" value="ECO:0007669"/>
    <property type="project" value="UniProtKB-UniRule"/>
</dbReference>
<feature type="transmembrane region" description="Helical" evidence="6">
    <location>
        <begin position="154"/>
        <end position="173"/>
    </location>
</feature>